<dbReference type="KEGG" id="pnt:G5B91_22755"/>
<dbReference type="EMBL" id="CP049140">
    <property type="protein sequence ID" value="QIE88930.1"/>
    <property type="molecule type" value="Genomic_DNA"/>
</dbReference>
<dbReference type="eggNOG" id="ENOG5033HX4">
    <property type="taxonomic scope" value="Bacteria"/>
</dbReference>
<dbReference type="Pfam" id="PF20661">
    <property type="entry name" value="SutA-RBD"/>
    <property type="match status" value="1"/>
</dbReference>
<sequence>MADMTTKPSTRQKAAPKAPAATATSEALEAQIAAFLNSGGEIQQIAKGVTGQNYGAPSRHISLGKK</sequence>
<dbReference type="EMBL" id="JADTFC010000001">
    <property type="protein sequence ID" value="MBG6286011.1"/>
    <property type="molecule type" value="Genomic_DNA"/>
</dbReference>
<dbReference type="Proteomes" id="UP000608450">
    <property type="component" value="Unassembled WGS sequence"/>
</dbReference>
<evidence type="ECO:0000313" key="10">
    <source>
        <dbReference type="Proteomes" id="UP000608450"/>
    </source>
</evidence>
<evidence type="ECO:0000256" key="1">
    <source>
        <dbReference type="SAM" id="MobiDB-lite"/>
    </source>
</evidence>
<reference evidence="6 8" key="2">
    <citation type="submission" date="2019-05" db="EMBL/GenBank/DDBJ databases">
        <authorList>
            <person name="Moore K."/>
            <person name="O'Neill P."/>
            <person name="Farbos A."/>
            <person name="Studholme D.J."/>
        </authorList>
    </citation>
    <scope>NUCLEOTIDE SEQUENCE [LARGE SCALE GENOMIC DNA]</scope>
    <source>
        <strain evidence="6 8">DSM 9128</strain>
    </source>
</reference>
<evidence type="ECO:0000313" key="7">
    <source>
        <dbReference type="Proteomes" id="UP000198145"/>
    </source>
</evidence>
<feature type="region of interest" description="Disordered" evidence="1">
    <location>
        <begin position="1"/>
        <end position="23"/>
    </location>
</feature>
<dbReference type="RefSeq" id="WP_024765957.1">
    <property type="nucleotide sequence ID" value="NZ_CAMIIC010000014.1"/>
</dbReference>
<organism evidence="4 7">
    <name type="scientific">Pseudomonas nitroreducens</name>
    <dbReference type="NCBI Taxonomy" id="46680"/>
    <lineage>
        <taxon>Bacteria</taxon>
        <taxon>Pseudomonadati</taxon>
        <taxon>Pseudomonadota</taxon>
        <taxon>Gammaproteobacteria</taxon>
        <taxon>Pseudomonadales</taxon>
        <taxon>Pseudomonadaceae</taxon>
        <taxon>Pseudomonas</taxon>
    </lineage>
</organism>
<feature type="compositionally biased region" description="Polar residues" evidence="1">
    <location>
        <begin position="1"/>
        <end position="12"/>
    </location>
</feature>
<dbReference type="Proteomes" id="UP000198145">
    <property type="component" value="Unassembled WGS sequence"/>
</dbReference>
<reference evidence="4 7" key="1">
    <citation type="submission" date="2017-06" db="EMBL/GenBank/DDBJ databases">
        <title>Draft genome of Pseudomonas nitroreducens DF05.</title>
        <authorList>
            <person name="Iyer R."/>
        </authorList>
    </citation>
    <scope>NUCLEOTIDE SEQUENCE [LARGE SCALE GENOMIC DNA]</scope>
    <source>
        <strain evidence="4 7">DF05</strain>
    </source>
</reference>
<evidence type="ECO:0000313" key="3">
    <source>
        <dbReference type="EMBL" id="MBG6286011.1"/>
    </source>
</evidence>
<evidence type="ECO:0000313" key="4">
    <source>
        <dbReference type="EMBL" id="OWP52234.1"/>
    </source>
</evidence>
<proteinExistence type="predicted"/>
<reference evidence="5 9" key="5">
    <citation type="submission" date="2020-02" db="EMBL/GenBank/DDBJ databases">
        <title>Integrative conjugative elements (ICEs) and plasmids drive adaptation of Pseudomonas nitroreducens strain HBP1 to wastewater environment.</title>
        <authorList>
            <person name="Sentchilo V."/>
            <person name="Carraro N."/>
            <person name="Bertelli C."/>
            <person name="van der Meer J.R."/>
        </authorList>
    </citation>
    <scope>NUCLEOTIDE SEQUENCE [LARGE SCALE GENOMIC DNA]</scope>
    <source>
        <strain evidence="5 9">HBP1</strain>
    </source>
</reference>
<gene>
    <name evidence="4" type="ORF">CEG18_06380</name>
    <name evidence="6" type="ORF">FEA48_18095</name>
    <name evidence="5" type="ORF">G5B91_22755</name>
    <name evidence="3" type="ORF">I5I61_01000</name>
</gene>
<name>A0A246FD55_PSENT</name>
<evidence type="ECO:0000313" key="5">
    <source>
        <dbReference type="EMBL" id="QIE88930.1"/>
    </source>
</evidence>
<keyword evidence="10" id="KW-1185">Reference proteome</keyword>
<evidence type="ECO:0000313" key="9">
    <source>
        <dbReference type="Proteomes" id="UP000501063"/>
    </source>
</evidence>
<dbReference type="Proteomes" id="UP000501063">
    <property type="component" value="Chromosome"/>
</dbReference>
<evidence type="ECO:0000313" key="8">
    <source>
        <dbReference type="Proteomes" id="UP000307510"/>
    </source>
</evidence>
<accession>A0A246FD55</accession>
<feature type="compositionally biased region" description="Low complexity" evidence="1">
    <location>
        <begin position="13"/>
        <end position="23"/>
    </location>
</feature>
<reference evidence="3 10" key="6">
    <citation type="submission" date="2020-11" db="EMBL/GenBank/DDBJ databases">
        <title>Enhanced detection system for hospital associated transmission using whole genome sequencing surveillance.</title>
        <authorList>
            <person name="Harrison L.H."/>
            <person name="Van Tyne D."/>
            <person name="Marsh J.W."/>
            <person name="Griffith M.P."/>
            <person name="Snyder D.J."/>
            <person name="Cooper V.S."/>
            <person name="Mustapha M."/>
        </authorList>
    </citation>
    <scope>NUCLEOTIDE SEQUENCE [LARGE SCALE GENOMIC DNA]</scope>
    <source>
        <strain evidence="3 10">PSA00705</strain>
    </source>
</reference>
<evidence type="ECO:0000313" key="6">
    <source>
        <dbReference type="EMBL" id="TLP72201.1"/>
    </source>
</evidence>
<dbReference type="AlphaFoldDB" id="A0A246FD55"/>
<dbReference type="STRING" id="46680.GCA_000807755_01581"/>
<dbReference type="Proteomes" id="UP000307510">
    <property type="component" value="Unassembled WGS sequence"/>
</dbReference>
<dbReference type="EMBL" id="NJBA01000002">
    <property type="protein sequence ID" value="OWP52234.1"/>
    <property type="molecule type" value="Genomic_DNA"/>
</dbReference>
<reference evidence="8" key="3">
    <citation type="submission" date="2019-06" db="EMBL/GenBank/DDBJ databases">
        <title>AzeR, a transcriptional regulator that responds to azelaic acid in Pseudomonas nitroreducens.</title>
        <authorList>
            <person name="Bez C."/>
            <person name="Javvadi S.G."/>
            <person name="Bertani I."/>
            <person name="Devescovi G."/>
            <person name="Studholme D.J."/>
            <person name="Geller A."/>
            <person name="Levy A."/>
            <person name="Venturi V."/>
        </authorList>
    </citation>
    <scope>NUCLEOTIDE SEQUENCE [LARGE SCALE GENOMIC DNA]</scope>
    <source>
        <strain evidence="8">DSM 9128</strain>
    </source>
</reference>
<protein>
    <recommendedName>
        <fullName evidence="2">Transcriptional regulator SutA RNAP-binding domain-containing protein</fullName>
    </recommendedName>
</protein>
<dbReference type="InterPro" id="IPR049191">
    <property type="entry name" value="SutA_RBD"/>
</dbReference>
<dbReference type="EMBL" id="VASG01000005">
    <property type="protein sequence ID" value="TLP72201.1"/>
    <property type="molecule type" value="Genomic_DNA"/>
</dbReference>
<reference evidence="6" key="4">
    <citation type="submission" date="2019-09" db="EMBL/GenBank/DDBJ databases">
        <title>AzeR, a transcriptional regulator that responds to azelaic acid in Pseudomonas nitroreducens.</title>
        <authorList>
            <person name="Bez C."/>
            <person name="Javvadi S.G."/>
            <person name="Bertani I."/>
            <person name="Devescovi G."/>
            <person name="Studholme D.J."/>
            <person name="Geller A."/>
            <person name="Levy A."/>
            <person name="Venturi V."/>
        </authorList>
    </citation>
    <scope>NUCLEOTIDE SEQUENCE</scope>
    <source>
        <strain evidence="6">DSM 9128</strain>
    </source>
</reference>
<feature type="domain" description="Transcriptional regulator SutA RNAP-binding" evidence="2">
    <location>
        <begin position="19"/>
        <end position="52"/>
    </location>
</feature>
<dbReference type="GeneID" id="300408725"/>
<evidence type="ECO:0000259" key="2">
    <source>
        <dbReference type="Pfam" id="PF20661"/>
    </source>
</evidence>